<comment type="catalytic activity">
    <reaction evidence="6">
        <text>L-histidine(out) + L-arginine(in) = L-histidine(in) + L-arginine(out)</text>
        <dbReference type="Rhea" id="RHEA:71063"/>
        <dbReference type="ChEBI" id="CHEBI:32682"/>
        <dbReference type="ChEBI" id="CHEBI:57595"/>
    </reaction>
</comment>
<dbReference type="PANTHER" id="PTHR16201">
    <property type="entry name" value="SEVEN TRANSMEMBRANE PROTEIN 1-RELATED"/>
    <property type="match status" value="1"/>
</dbReference>
<dbReference type="Gene3D" id="1.20.1280.290">
    <property type="match status" value="2"/>
</dbReference>
<dbReference type="GO" id="GO:0098852">
    <property type="term" value="C:lytic vacuole membrane"/>
    <property type="evidence" value="ECO:0007669"/>
    <property type="project" value="UniProtKB-ARBA"/>
</dbReference>
<feature type="transmembrane region" description="Helical" evidence="7">
    <location>
        <begin position="238"/>
        <end position="263"/>
    </location>
</feature>
<dbReference type="GO" id="GO:0034486">
    <property type="term" value="P:vacuolar transmembrane transport"/>
    <property type="evidence" value="ECO:0007669"/>
    <property type="project" value="UniProtKB-ARBA"/>
</dbReference>
<dbReference type="InterPro" id="IPR006603">
    <property type="entry name" value="PQ-loop_rpt"/>
</dbReference>
<sequence>MQLRLNNFALSQITGYISIGCWMVAGLPQLYENYKRKSGDSVSLILMFSWLLGDSLNLIGAILQNLLLTVILLAIYYCAMDVAIILQTFYCRFTRTHHLDEEVTPLQSQQQARNISQKDLYRFSVKEFFEILGELFGVCVAGFVVYYVASLFQNNGNNYENDQMEMRLLPEIFVDGRISQIIQNHKSRSTEGLSLSMFCFHVMGNVTYCFVYNQLIFFRYTFCTLQSILIYSTKIKYILVNLPWLVGNGGTLLFDVSILAQFYHYRNSGN</sequence>
<evidence type="ECO:0000256" key="7">
    <source>
        <dbReference type="SAM" id="Phobius"/>
    </source>
</evidence>
<dbReference type="OrthoDB" id="8048523at2759"/>
<keyword evidence="2 7" id="KW-0812">Transmembrane</keyword>
<protein>
    <submittedName>
        <fullName evidence="8">PQ loop repeat-domain-containing protein</fullName>
    </submittedName>
</protein>
<name>A0A397VHX1_9GLOM</name>
<evidence type="ECO:0000256" key="1">
    <source>
        <dbReference type="ARBA" id="ARBA00004141"/>
    </source>
</evidence>
<keyword evidence="4 7" id="KW-0472">Membrane</keyword>
<dbReference type="STRING" id="44941.A0A397VHX1"/>
<feature type="transmembrane region" description="Helical" evidence="7">
    <location>
        <begin position="195"/>
        <end position="218"/>
    </location>
</feature>
<dbReference type="Proteomes" id="UP000266673">
    <property type="component" value="Unassembled WGS sequence"/>
</dbReference>
<feature type="transmembrane region" description="Helical" evidence="7">
    <location>
        <begin position="13"/>
        <end position="31"/>
    </location>
</feature>
<keyword evidence="9" id="KW-1185">Reference proteome</keyword>
<dbReference type="PANTHER" id="PTHR16201:SF44">
    <property type="entry name" value="SEVEN TRANSMEMBRANE PROTEIN 1"/>
    <property type="match status" value="1"/>
</dbReference>
<evidence type="ECO:0000256" key="2">
    <source>
        <dbReference type="ARBA" id="ARBA00022692"/>
    </source>
</evidence>
<evidence type="ECO:0000313" key="9">
    <source>
        <dbReference type="Proteomes" id="UP000266673"/>
    </source>
</evidence>
<keyword evidence="3 7" id="KW-1133">Transmembrane helix</keyword>
<dbReference type="PROSITE" id="PS51257">
    <property type="entry name" value="PROKAR_LIPOPROTEIN"/>
    <property type="match status" value="1"/>
</dbReference>
<feature type="transmembrane region" description="Helical" evidence="7">
    <location>
        <begin position="69"/>
        <end position="90"/>
    </location>
</feature>
<dbReference type="GO" id="GO:0015174">
    <property type="term" value="F:basic amino acid transmembrane transporter activity"/>
    <property type="evidence" value="ECO:0007669"/>
    <property type="project" value="UniProtKB-ARBA"/>
</dbReference>
<gene>
    <name evidence="8" type="ORF">C2G38_2078346</name>
</gene>
<comment type="caution">
    <text evidence="8">The sequence shown here is derived from an EMBL/GenBank/DDBJ whole genome shotgun (WGS) entry which is preliminary data.</text>
</comment>
<dbReference type="AlphaFoldDB" id="A0A397VHX1"/>
<dbReference type="SMART" id="SM00679">
    <property type="entry name" value="CTNS"/>
    <property type="match status" value="2"/>
</dbReference>
<organism evidence="8 9">
    <name type="scientific">Gigaspora rosea</name>
    <dbReference type="NCBI Taxonomy" id="44941"/>
    <lineage>
        <taxon>Eukaryota</taxon>
        <taxon>Fungi</taxon>
        <taxon>Fungi incertae sedis</taxon>
        <taxon>Mucoromycota</taxon>
        <taxon>Glomeromycotina</taxon>
        <taxon>Glomeromycetes</taxon>
        <taxon>Diversisporales</taxon>
        <taxon>Gigasporaceae</taxon>
        <taxon>Gigaspora</taxon>
    </lineage>
</organism>
<dbReference type="FunFam" id="1.20.1280.290:FF:000009">
    <property type="entry name" value="PQ loop repeat family protein"/>
    <property type="match status" value="1"/>
</dbReference>
<accession>A0A397VHX1</accession>
<proteinExistence type="inferred from homology"/>
<evidence type="ECO:0000256" key="6">
    <source>
        <dbReference type="ARBA" id="ARBA00050768"/>
    </source>
</evidence>
<dbReference type="EMBL" id="QKWP01000361">
    <property type="protein sequence ID" value="RIB21438.1"/>
    <property type="molecule type" value="Genomic_DNA"/>
</dbReference>
<feature type="transmembrane region" description="Helical" evidence="7">
    <location>
        <begin position="128"/>
        <end position="149"/>
    </location>
</feature>
<evidence type="ECO:0000256" key="5">
    <source>
        <dbReference type="ARBA" id="ARBA00038039"/>
    </source>
</evidence>
<comment type="similarity">
    <text evidence="5">Belongs to the laat-1 family.</text>
</comment>
<evidence type="ECO:0000256" key="3">
    <source>
        <dbReference type="ARBA" id="ARBA00022989"/>
    </source>
</evidence>
<dbReference type="Pfam" id="PF04193">
    <property type="entry name" value="PQ-loop"/>
    <property type="match status" value="2"/>
</dbReference>
<evidence type="ECO:0000256" key="4">
    <source>
        <dbReference type="ARBA" id="ARBA00023136"/>
    </source>
</evidence>
<dbReference type="InterPro" id="IPR051415">
    <property type="entry name" value="LAAT-1"/>
</dbReference>
<evidence type="ECO:0000313" key="8">
    <source>
        <dbReference type="EMBL" id="RIB21438.1"/>
    </source>
</evidence>
<comment type="subcellular location">
    <subcellularLocation>
        <location evidence="1">Membrane</location>
        <topology evidence="1">Multi-pass membrane protein</topology>
    </subcellularLocation>
</comment>
<reference evidence="8 9" key="1">
    <citation type="submission" date="2018-06" db="EMBL/GenBank/DDBJ databases">
        <title>Comparative genomics reveals the genomic features of Rhizophagus irregularis, R. cerebriforme, R. diaphanum and Gigaspora rosea, and their symbiotic lifestyle signature.</title>
        <authorList>
            <person name="Morin E."/>
            <person name="San Clemente H."/>
            <person name="Chen E.C.H."/>
            <person name="De La Providencia I."/>
            <person name="Hainaut M."/>
            <person name="Kuo A."/>
            <person name="Kohler A."/>
            <person name="Murat C."/>
            <person name="Tang N."/>
            <person name="Roy S."/>
            <person name="Loubradou J."/>
            <person name="Henrissat B."/>
            <person name="Grigoriev I.V."/>
            <person name="Corradi N."/>
            <person name="Roux C."/>
            <person name="Martin F.M."/>
        </authorList>
    </citation>
    <scope>NUCLEOTIDE SEQUENCE [LARGE SCALE GENOMIC DNA]</scope>
    <source>
        <strain evidence="8 9">DAOM 194757</strain>
    </source>
</reference>